<dbReference type="Proteomes" id="UP000006906">
    <property type="component" value="Chromosome 6"/>
</dbReference>
<name>A0A2K3DN66_CHLRE</name>
<evidence type="ECO:0000313" key="2">
    <source>
        <dbReference type="Proteomes" id="UP000006906"/>
    </source>
</evidence>
<proteinExistence type="predicted"/>
<dbReference type="KEGG" id="cre:CHLRE_06g268976v5"/>
<protein>
    <submittedName>
        <fullName evidence="1">Uncharacterized protein</fullName>
    </submittedName>
</protein>
<keyword evidence="2" id="KW-1185">Reference proteome</keyword>
<gene>
    <name evidence="1" type="ORF">CHLRE_06g268976v5</name>
</gene>
<organism evidence="1 2">
    <name type="scientific">Chlamydomonas reinhardtii</name>
    <name type="common">Chlamydomonas smithii</name>
    <dbReference type="NCBI Taxonomy" id="3055"/>
    <lineage>
        <taxon>Eukaryota</taxon>
        <taxon>Viridiplantae</taxon>
        <taxon>Chlorophyta</taxon>
        <taxon>core chlorophytes</taxon>
        <taxon>Chlorophyceae</taxon>
        <taxon>CS clade</taxon>
        <taxon>Chlamydomonadales</taxon>
        <taxon>Chlamydomonadaceae</taxon>
        <taxon>Chlamydomonas</taxon>
    </lineage>
</organism>
<evidence type="ECO:0000313" key="1">
    <source>
        <dbReference type="EMBL" id="PNW81984.1"/>
    </source>
</evidence>
<dbReference type="AlphaFoldDB" id="A0A2K3DN66"/>
<accession>A0A2K3DN66</accession>
<reference evidence="1 2" key="1">
    <citation type="journal article" date="2007" name="Science">
        <title>The Chlamydomonas genome reveals the evolution of key animal and plant functions.</title>
        <authorList>
            <person name="Merchant S.S."/>
            <person name="Prochnik S.E."/>
            <person name="Vallon O."/>
            <person name="Harris E.H."/>
            <person name="Karpowicz S.J."/>
            <person name="Witman G.B."/>
            <person name="Terry A."/>
            <person name="Salamov A."/>
            <person name="Fritz-Laylin L.K."/>
            <person name="Marechal-Drouard L."/>
            <person name="Marshall W.F."/>
            <person name="Qu L.H."/>
            <person name="Nelson D.R."/>
            <person name="Sanderfoot A.A."/>
            <person name="Spalding M.H."/>
            <person name="Kapitonov V.V."/>
            <person name="Ren Q."/>
            <person name="Ferris P."/>
            <person name="Lindquist E."/>
            <person name="Shapiro H."/>
            <person name="Lucas S.M."/>
            <person name="Grimwood J."/>
            <person name="Schmutz J."/>
            <person name="Cardol P."/>
            <person name="Cerutti H."/>
            <person name="Chanfreau G."/>
            <person name="Chen C.L."/>
            <person name="Cognat V."/>
            <person name="Croft M.T."/>
            <person name="Dent R."/>
            <person name="Dutcher S."/>
            <person name="Fernandez E."/>
            <person name="Fukuzawa H."/>
            <person name="Gonzalez-Ballester D."/>
            <person name="Gonzalez-Halphen D."/>
            <person name="Hallmann A."/>
            <person name="Hanikenne M."/>
            <person name="Hippler M."/>
            <person name="Inwood W."/>
            <person name="Jabbari K."/>
            <person name="Kalanon M."/>
            <person name="Kuras R."/>
            <person name="Lefebvre P.A."/>
            <person name="Lemaire S.D."/>
            <person name="Lobanov A.V."/>
            <person name="Lohr M."/>
            <person name="Manuell A."/>
            <person name="Meier I."/>
            <person name="Mets L."/>
            <person name="Mittag M."/>
            <person name="Mittelmeier T."/>
            <person name="Moroney J.V."/>
            <person name="Moseley J."/>
            <person name="Napoli C."/>
            <person name="Nedelcu A.M."/>
            <person name="Niyogi K."/>
            <person name="Novoselov S.V."/>
            <person name="Paulsen I.T."/>
            <person name="Pazour G."/>
            <person name="Purton S."/>
            <person name="Ral J.P."/>
            <person name="Riano-Pachon D.M."/>
            <person name="Riekhof W."/>
            <person name="Rymarquis L."/>
            <person name="Schroda M."/>
            <person name="Stern D."/>
            <person name="Umen J."/>
            <person name="Willows R."/>
            <person name="Wilson N."/>
            <person name="Zimmer S.L."/>
            <person name="Allmer J."/>
            <person name="Balk J."/>
            <person name="Bisova K."/>
            <person name="Chen C.J."/>
            <person name="Elias M."/>
            <person name="Gendler K."/>
            <person name="Hauser C."/>
            <person name="Lamb M.R."/>
            <person name="Ledford H."/>
            <person name="Long J.C."/>
            <person name="Minagawa J."/>
            <person name="Page M.D."/>
            <person name="Pan J."/>
            <person name="Pootakham W."/>
            <person name="Roje S."/>
            <person name="Rose A."/>
            <person name="Stahlberg E."/>
            <person name="Terauchi A.M."/>
            <person name="Yang P."/>
            <person name="Ball S."/>
            <person name="Bowler C."/>
            <person name="Dieckmann C.L."/>
            <person name="Gladyshev V.N."/>
            <person name="Green P."/>
            <person name="Jorgensen R."/>
            <person name="Mayfield S."/>
            <person name="Mueller-Roeber B."/>
            <person name="Rajamani S."/>
            <person name="Sayre R.T."/>
            <person name="Brokstein P."/>
            <person name="Dubchak I."/>
            <person name="Goodstein D."/>
            <person name="Hornick L."/>
            <person name="Huang Y.W."/>
            <person name="Jhaveri J."/>
            <person name="Luo Y."/>
            <person name="Martinez D."/>
            <person name="Ngau W.C."/>
            <person name="Otillar B."/>
            <person name="Poliakov A."/>
            <person name="Porter A."/>
            <person name="Szajkowski L."/>
            <person name="Werner G."/>
            <person name="Zhou K."/>
            <person name="Grigoriev I.V."/>
            <person name="Rokhsar D.S."/>
            <person name="Grossman A.R."/>
        </authorList>
    </citation>
    <scope>NUCLEOTIDE SEQUENCE [LARGE SCALE GENOMIC DNA]</scope>
    <source>
        <strain evidence="2">CC-503</strain>
    </source>
</reference>
<dbReference type="EMBL" id="CM008967">
    <property type="protein sequence ID" value="PNW81984.1"/>
    <property type="molecule type" value="Genomic_DNA"/>
</dbReference>
<dbReference type="Gramene" id="PNW81984">
    <property type="protein sequence ID" value="PNW81984"/>
    <property type="gene ID" value="CHLRE_06g268976v5"/>
</dbReference>
<dbReference type="RefSeq" id="XP_042923611.1">
    <property type="nucleotide sequence ID" value="XM_043062905.1"/>
</dbReference>
<sequence length="84" mass="9721">MLSGIILWDGGRWQSWQPGRFNWYKLKSAVVSTLDSEGCRSRCAGAWHYYPFRRKSHSSKLVRNAFAHALFMLPSMRWSKAGKA</sequence>
<dbReference type="InParanoid" id="A0A2K3DN66"/>
<dbReference type="GeneID" id="66053641"/>